<proteinExistence type="inferred from homology"/>
<dbReference type="SUPFAM" id="SSF51735">
    <property type="entry name" value="NAD(P)-binding Rossmann-fold domains"/>
    <property type="match status" value="1"/>
</dbReference>
<dbReference type="InterPro" id="IPR036291">
    <property type="entry name" value="NAD(P)-bd_dom_sf"/>
</dbReference>
<dbReference type="InterPro" id="IPR002347">
    <property type="entry name" value="SDR_fam"/>
</dbReference>
<name>A0A4Q9KJE7_PROTD</name>
<dbReference type="NCBIfam" id="NF005912">
    <property type="entry name" value="PRK07904.1"/>
    <property type="match status" value="1"/>
</dbReference>
<keyword evidence="2 3" id="KW-0560">Oxidoreductase</keyword>
<comment type="caution">
    <text evidence="3">The sequence shown here is derived from an EMBL/GenBank/DDBJ whole genome shotgun (WGS) entry which is preliminary data.</text>
</comment>
<protein>
    <submittedName>
        <fullName evidence="3">Decaprenylphospho-beta-D-erythro-pentofuranosid-2-ulose 2-reductase</fullName>
        <ecNumber evidence="3">1.1.1.333</ecNumber>
    </submittedName>
</protein>
<evidence type="ECO:0000313" key="3">
    <source>
        <dbReference type="EMBL" id="TBT94275.1"/>
    </source>
</evidence>
<dbReference type="EC" id="1.1.1.333" evidence="3"/>
<dbReference type="OrthoDB" id="5115951at2"/>
<dbReference type="EMBL" id="SDMR01000015">
    <property type="protein sequence ID" value="TBT94275.1"/>
    <property type="molecule type" value="Genomic_DNA"/>
</dbReference>
<reference evidence="3 4" key="1">
    <citation type="submission" date="2019-01" db="EMBL/GenBank/DDBJ databases">
        <title>Lactibacter flavus gen. nov., sp. nov., a novel bacterium of the family Propionibacteriaceae isolated from raw milk and dairy products.</title>
        <authorList>
            <person name="Huptas C."/>
            <person name="Wenning M."/>
            <person name="Breitenwieser F."/>
            <person name="Doll E."/>
            <person name="Von Neubeck M."/>
            <person name="Busse H.-J."/>
            <person name="Scherer S."/>
        </authorList>
    </citation>
    <scope>NUCLEOTIDE SEQUENCE [LARGE SCALE GENOMIC DNA]</scope>
    <source>
        <strain evidence="4">DSM 22130 / JCM 15804 / WR061</strain>
    </source>
</reference>
<keyword evidence="4" id="KW-1185">Reference proteome</keyword>
<evidence type="ECO:0000313" key="4">
    <source>
        <dbReference type="Proteomes" id="UP000291933"/>
    </source>
</evidence>
<dbReference type="InterPro" id="IPR020904">
    <property type="entry name" value="Sc_DH/Rdtase_CS"/>
</dbReference>
<dbReference type="RefSeq" id="WP_131172664.1">
    <property type="nucleotide sequence ID" value="NZ_FXTL01000015.1"/>
</dbReference>
<dbReference type="Pfam" id="PF00106">
    <property type="entry name" value="adh_short"/>
    <property type="match status" value="1"/>
</dbReference>
<gene>
    <name evidence="3" type="ORF">ET996_11280</name>
</gene>
<dbReference type="PANTHER" id="PTHR43669:SF6">
    <property type="entry name" value="DECAPRENYLPHOSPHORYL-2-KETO-BETA-D-ERYTHRO-PENTOSE REDUCTASE"/>
    <property type="match status" value="1"/>
</dbReference>
<dbReference type="PRINTS" id="PR00081">
    <property type="entry name" value="GDHRDH"/>
</dbReference>
<comment type="similarity">
    <text evidence="1">Belongs to the short-chain dehydrogenases/reductases (SDR) family.</text>
</comment>
<sequence length="253" mass="26573">MINAVGDPQRILLLGGTSEIGLAIVAEYLSHAPAEVVLACQPGDPETANAVNRVKADGARGVRTLDFDATDTASHGAVLDAAWADGDVDLAIVAFGLLGDQEELWQDQAKAVLAADVNFTGAVSVGVLLGQKMKAQGHGQIVAMSSAAGMKVRRSNFVYGATKAGLDGFYTNLGQALEADGVGVIVVRPGQVRTRMSAGVKEAPLTVNPSDVAKLVYDGVRKRKAIVWAPPAFELVMLVLRHIPKPIFKRLPI</sequence>
<evidence type="ECO:0000256" key="2">
    <source>
        <dbReference type="ARBA" id="ARBA00023002"/>
    </source>
</evidence>
<dbReference type="PANTHER" id="PTHR43669">
    <property type="entry name" value="5-KETO-D-GLUCONATE 5-REDUCTASE"/>
    <property type="match status" value="1"/>
</dbReference>
<dbReference type="AlphaFoldDB" id="A0A4Q9KJE7"/>
<evidence type="ECO:0000256" key="1">
    <source>
        <dbReference type="ARBA" id="ARBA00006484"/>
    </source>
</evidence>
<dbReference type="GO" id="GO:0016491">
    <property type="term" value="F:oxidoreductase activity"/>
    <property type="evidence" value="ECO:0007669"/>
    <property type="project" value="UniProtKB-KW"/>
</dbReference>
<dbReference type="PROSITE" id="PS00061">
    <property type="entry name" value="ADH_SHORT"/>
    <property type="match status" value="1"/>
</dbReference>
<organism evidence="3 4">
    <name type="scientific">Propioniciclava tarda</name>
    <dbReference type="NCBI Taxonomy" id="433330"/>
    <lineage>
        <taxon>Bacteria</taxon>
        <taxon>Bacillati</taxon>
        <taxon>Actinomycetota</taxon>
        <taxon>Actinomycetes</taxon>
        <taxon>Propionibacteriales</taxon>
        <taxon>Propionibacteriaceae</taxon>
        <taxon>Propioniciclava</taxon>
    </lineage>
</organism>
<accession>A0A4Q9KJE7</accession>
<dbReference type="Proteomes" id="UP000291933">
    <property type="component" value="Unassembled WGS sequence"/>
</dbReference>
<dbReference type="Gene3D" id="3.40.50.720">
    <property type="entry name" value="NAD(P)-binding Rossmann-like Domain"/>
    <property type="match status" value="1"/>
</dbReference>